<accession>A0A409X014</accession>
<organism evidence="2 3">
    <name type="scientific">Gymnopilus dilepis</name>
    <dbReference type="NCBI Taxonomy" id="231916"/>
    <lineage>
        <taxon>Eukaryota</taxon>
        <taxon>Fungi</taxon>
        <taxon>Dikarya</taxon>
        <taxon>Basidiomycota</taxon>
        <taxon>Agaricomycotina</taxon>
        <taxon>Agaricomycetes</taxon>
        <taxon>Agaricomycetidae</taxon>
        <taxon>Agaricales</taxon>
        <taxon>Agaricineae</taxon>
        <taxon>Hymenogastraceae</taxon>
        <taxon>Gymnopilus</taxon>
    </lineage>
</organism>
<protein>
    <recommendedName>
        <fullName evidence="1">Thioredoxin domain-containing protein</fullName>
    </recommendedName>
</protein>
<dbReference type="Gene3D" id="3.40.30.10">
    <property type="entry name" value="Glutaredoxin"/>
    <property type="match status" value="1"/>
</dbReference>
<reference evidence="2 3" key="1">
    <citation type="journal article" date="2018" name="Evol. Lett.">
        <title>Horizontal gene cluster transfer increased hallucinogenic mushroom diversity.</title>
        <authorList>
            <person name="Reynolds H.T."/>
            <person name="Vijayakumar V."/>
            <person name="Gluck-Thaler E."/>
            <person name="Korotkin H.B."/>
            <person name="Matheny P.B."/>
            <person name="Slot J.C."/>
        </authorList>
    </citation>
    <scope>NUCLEOTIDE SEQUENCE [LARGE SCALE GENOMIC DNA]</scope>
    <source>
        <strain evidence="2 3">SRW20</strain>
    </source>
</reference>
<dbReference type="SUPFAM" id="SSF52833">
    <property type="entry name" value="Thioredoxin-like"/>
    <property type="match status" value="1"/>
</dbReference>
<dbReference type="Pfam" id="PF00085">
    <property type="entry name" value="Thioredoxin"/>
    <property type="match status" value="1"/>
</dbReference>
<sequence>HLSLGELVLLLSSPSVTLLQVSSSSLIATSNSRSNPKTNQHNALPSLLSLSPLSLLLLLVASAAIPPTTSTETITTTTTGAELTPAHFHPSIAQGLWFVEHFSPYCGHFKHFKPTWEQLVREGEAEMPGVRMGTVDCVMHTANQTAS</sequence>
<feature type="non-terminal residue" evidence="2">
    <location>
        <position position="1"/>
    </location>
</feature>
<evidence type="ECO:0000259" key="1">
    <source>
        <dbReference type="Pfam" id="PF00085"/>
    </source>
</evidence>
<dbReference type="Proteomes" id="UP000284706">
    <property type="component" value="Unassembled WGS sequence"/>
</dbReference>
<dbReference type="STRING" id="231916.A0A409X014"/>
<feature type="domain" description="Thioredoxin" evidence="1">
    <location>
        <begin position="82"/>
        <end position="140"/>
    </location>
</feature>
<dbReference type="InParanoid" id="A0A409X014"/>
<proteinExistence type="predicted"/>
<dbReference type="GO" id="GO:0006457">
    <property type="term" value="P:protein folding"/>
    <property type="evidence" value="ECO:0007669"/>
    <property type="project" value="TreeGrafter"/>
</dbReference>
<dbReference type="InterPro" id="IPR013766">
    <property type="entry name" value="Thioredoxin_domain"/>
</dbReference>
<dbReference type="GO" id="GO:0005615">
    <property type="term" value="C:extracellular space"/>
    <property type="evidence" value="ECO:0007669"/>
    <property type="project" value="TreeGrafter"/>
</dbReference>
<dbReference type="PANTHER" id="PTHR22897">
    <property type="entry name" value="QUIESCIN Q6-RELATED SULFHYDRYL OXIDASE"/>
    <property type="match status" value="1"/>
</dbReference>
<dbReference type="InterPro" id="IPR036249">
    <property type="entry name" value="Thioredoxin-like_sf"/>
</dbReference>
<dbReference type="OrthoDB" id="72053at2759"/>
<dbReference type="InterPro" id="IPR039798">
    <property type="entry name" value="Sulfhydryl_oxidase"/>
</dbReference>
<keyword evidence="3" id="KW-1185">Reference proteome</keyword>
<dbReference type="GO" id="GO:0000139">
    <property type="term" value="C:Golgi membrane"/>
    <property type="evidence" value="ECO:0007669"/>
    <property type="project" value="TreeGrafter"/>
</dbReference>
<dbReference type="GO" id="GO:0003756">
    <property type="term" value="F:protein disulfide isomerase activity"/>
    <property type="evidence" value="ECO:0007669"/>
    <property type="project" value="TreeGrafter"/>
</dbReference>
<comment type="caution">
    <text evidence="2">The sequence shown here is derived from an EMBL/GenBank/DDBJ whole genome shotgun (WGS) entry which is preliminary data.</text>
</comment>
<dbReference type="PANTHER" id="PTHR22897:SF8">
    <property type="entry name" value="SULFHYDRYL OXIDASE"/>
    <property type="match status" value="1"/>
</dbReference>
<evidence type="ECO:0000313" key="2">
    <source>
        <dbReference type="EMBL" id="PPQ84087.1"/>
    </source>
</evidence>
<dbReference type="GO" id="GO:0016971">
    <property type="term" value="F:flavin-dependent sulfhydryl oxidase activity"/>
    <property type="evidence" value="ECO:0007669"/>
    <property type="project" value="InterPro"/>
</dbReference>
<name>A0A409X014_9AGAR</name>
<evidence type="ECO:0000313" key="3">
    <source>
        <dbReference type="Proteomes" id="UP000284706"/>
    </source>
</evidence>
<dbReference type="EMBL" id="NHYE01004530">
    <property type="protein sequence ID" value="PPQ84087.1"/>
    <property type="molecule type" value="Genomic_DNA"/>
</dbReference>
<dbReference type="AlphaFoldDB" id="A0A409X014"/>
<gene>
    <name evidence="2" type="ORF">CVT26_013160</name>
</gene>